<evidence type="ECO:0000313" key="3">
    <source>
        <dbReference type="EMBL" id="GJD93838.1"/>
    </source>
</evidence>
<accession>A0ABQ4RUJ4</accession>
<organism evidence="3 4">
    <name type="scientific">Methylobacterium iners</name>
    <dbReference type="NCBI Taxonomy" id="418707"/>
    <lineage>
        <taxon>Bacteria</taxon>
        <taxon>Pseudomonadati</taxon>
        <taxon>Pseudomonadota</taxon>
        <taxon>Alphaproteobacteria</taxon>
        <taxon>Hyphomicrobiales</taxon>
        <taxon>Methylobacteriaceae</taxon>
        <taxon>Methylobacterium</taxon>
    </lineage>
</organism>
<feature type="signal peptide" evidence="2">
    <location>
        <begin position="1"/>
        <end position="16"/>
    </location>
</feature>
<dbReference type="RefSeq" id="WP_238243030.1">
    <property type="nucleotide sequence ID" value="NZ_BPQP01000016.1"/>
</dbReference>
<comment type="caution">
    <text evidence="3">The sequence shown here is derived from an EMBL/GenBank/DDBJ whole genome shotgun (WGS) entry which is preliminary data.</text>
</comment>
<reference evidence="3" key="1">
    <citation type="journal article" date="2021" name="Front. Microbiol.">
        <title>Comprehensive Comparative Genomics and Phenotyping of Methylobacterium Species.</title>
        <authorList>
            <person name="Alessa O."/>
            <person name="Ogura Y."/>
            <person name="Fujitani Y."/>
            <person name="Takami H."/>
            <person name="Hayashi T."/>
            <person name="Sahin N."/>
            <person name="Tani A."/>
        </authorList>
    </citation>
    <scope>NUCLEOTIDE SEQUENCE</scope>
    <source>
        <strain evidence="3">DSM 19015</strain>
    </source>
</reference>
<feature type="region of interest" description="Disordered" evidence="1">
    <location>
        <begin position="53"/>
        <end position="72"/>
    </location>
</feature>
<name>A0ABQ4RUJ4_9HYPH</name>
<dbReference type="Proteomes" id="UP001055125">
    <property type="component" value="Unassembled WGS sequence"/>
</dbReference>
<keyword evidence="2" id="KW-0732">Signal</keyword>
<protein>
    <submittedName>
        <fullName evidence="3">Uncharacterized protein</fullName>
    </submittedName>
</protein>
<proteinExistence type="predicted"/>
<dbReference type="EMBL" id="BPQP01000016">
    <property type="protein sequence ID" value="GJD93838.1"/>
    <property type="molecule type" value="Genomic_DNA"/>
</dbReference>
<feature type="chain" id="PRO_5046537138" evidence="2">
    <location>
        <begin position="17"/>
        <end position="89"/>
    </location>
</feature>
<reference evidence="3" key="2">
    <citation type="submission" date="2021-08" db="EMBL/GenBank/DDBJ databases">
        <authorList>
            <person name="Tani A."/>
            <person name="Ola A."/>
            <person name="Ogura Y."/>
            <person name="Katsura K."/>
            <person name="Hayashi T."/>
        </authorList>
    </citation>
    <scope>NUCLEOTIDE SEQUENCE</scope>
    <source>
        <strain evidence="3">DSM 19015</strain>
    </source>
</reference>
<evidence type="ECO:0000256" key="2">
    <source>
        <dbReference type="SAM" id="SignalP"/>
    </source>
</evidence>
<evidence type="ECO:0000256" key="1">
    <source>
        <dbReference type="SAM" id="MobiDB-lite"/>
    </source>
</evidence>
<keyword evidence="4" id="KW-1185">Reference proteome</keyword>
<gene>
    <name evidence="3" type="ORF">OCOJLMKI_1036</name>
</gene>
<evidence type="ECO:0000313" key="4">
    <source>
        <dbReference type="Proteomes" id="UP001055125"/>
    </source>
</evidence>
<sequence length="89" mass="9294">MKTSFRIALFTTTALAALGAAPTRGADGMLAREATPAPLSGAERWRLRPAEVTTTGATAKRPGKAGQASEIPEARRAVRMVYPGLTAAR</sequence>